<dbReference type="Proteomes" id="UP000076871">
    <property type="component" value="Unassembled WGS sequence"/>
</dbReference>
<keyword evidence="3" id="KW-1185">Reference proteome</keyword>
<dbReference type="EMBL" id="KV427633">
    <property type="protein sequence ID" value="KZT04864.1"/>
    <property type="molecule type" value="Genomic_DNA"/>
</dbReference>
<name>A0A165DH38_9APHY</name>
<dbReference type="AlphaFoldDB" id="A0A165DH38"/>
<dbReference type="InParanoid" id="A0A165DH38"/>
<feature type="compositionally biased region" description="Low complexity" evidence="1">
    <location>
        <begin position="311"/>
        <end position="324"/>
    </location>
</feature>
<dbReference type="STRING" id="1314785.A0A165DH38"/>
<proteinExistence type="predicted"/>
<feature type="compositionally biased region" description="Pro residues" evidence="1">
    <location>
        <begin position="336"/>
        <end position="346"/>
    </location>
</feature>
<reference evidence="2 3" key="1">
    <citation type="journal article" date="2016" name="Mol. Biol. Evol.">
        <title>Comparative Genomics of Early-Diverging Mushroom-Forming Fungi Provides Insights into the Origins of Lignocellulose Decay Capabilities.</title>
        <authorList>
            <person name="Nagy L.G."/>
            <person name="Riley R."/>
            <person name="Tritt A."/>
            <person name="Adam C."/>
            <person name="Daum C."/>
            <person name="Floudas D."/>
            <person name="Sun H."/>
            <person name="Yadav J.S."/>
            <person name="Pangilinan J."/>
            <person name="Larsson K.H."/>
            <person name="Matsuura K."/>
            <person name="Barry K."/>
            <person name="Labutti K."/>
            <person name="Kuo R."/>
            <person name="Ohm R.A."/>
            <person name="Bhattacharya S.S."/>
            <person name="Shirouzu T."/>
            <person name="Yoshinaga Y."/>
            <person name="Martin F.M."/>
            <person name="Grigoriev I.V."/>
            <person name="Hibbett D.S."/>
        </authorList>
    </citation>
    <scope>NUCLEOTIDE SEQUENCE [LARGE SCALE GENOMIC DNA]</scope>
    <source>
        <strain evidence="2 3">93-53</strain>
    </source>
</reference>
<dbReference type="RefSeq" id="XP_040762604.1">
    <property type="nucleotide sequence ID" value="XM_040901717.1"/>
</dbReference>
<evidence type="ECO:0000313" key="2">
    <source>
        <dbReference type="EMBL" id="KZT04864.1"/>
    </source>
</evidence>
<gene>
    <name evidence="2" type="ORF">LAESUDRAFT_244459</name>
</gene>
<organism evidence="2 3">
    <name type="scientific">Laetiporus sulphureus 93-53</name>
    <dbReference type="NCBI Taxonomy" id="1314785"/>
    <lineage>
        <taxon>Eukaryota</taxon>
        <taxon>Fungi</taxon>
        <taxon>Dikarya</taxon>
        <taxon>Basidiomycota</taxon>
        <taxon>Agaricomycotina</taxon>
        <taxon>Agaricomycetes</taxon>
        <taxon>Polyporales</taxon>
        <taxon>Laetiporus</taxon>
    </lineage>
</organism>
<dbReference type="GeneID" id="63818749"/>
<feature type="region of interest" description="Disordered" evidence="1">
    <location>
        <begin position="131"/>
        <end position="362"/>
    </location>
</feature>
<sequence>MLHVVWRNTRPAAFDFYDFGRTLFDAAVVCAHAVIQQPTTLLAMEAMKSVSSSLEVMKELGASRVGVEGVRGEGNRSDAIKIVEMMKRKAEAARGYRVGSTLAGTKRKREPLDDDRMQSGFHLPFVGASVSSVKADPPRSSPSKSLGGFAKDMFTVDGRPKGDIKKLARDKEKDKDKAAKPAPIRARPSGTPSTSRPRTASVSSNAPSIAASIRRMESATPGVVPAPPAAHSQPLPPPPPLPSASPRIAAYDAYSSLPPQTPVHEHMQQEEYPMQYNSGDDSSMDRRRFSSQSFGDSPQGAPMYDQTMREASLSHPSPASASYSTGPATPHYYQYAPPPGPPPAGPQPGYDSTTVGHHNVPPMAALTHPAHVEQQQQGGAPVPMTSMTDSQYMSYEKTHPAPPYGPHVRATDQTRPLAQAHDYQPQAHPRPHQLHIPGSQTWLQPDPNAHADLWGDYKYMS</sequence>
<evidence type="ECO:0000313" key="3">
    <source>
        <dbReference type="Proteomes" id="UP000076871"/>
    </source>
</evidence>
<feature type="compositionally biased region" description="Polar residues" evidence="1">
    <location>
        <begin position="190"/>
        <end position="207"/>
    </location>
</feature>
<accession>A0A165DH38</accession>
<protein>
    <submittedName>
        <fullName evidence="2">Uncharacterized protein</fullName>
    </submittedName>
</protein>
<dbReference type="OrthoDB" id="2795722at2759"/>
<feature type="compositionally biased region" description="Basic and acidic residues" evidence="1">
    <location>
        <begin position="158"/>
        <end position="179"/>
    </location>
</feature>
<evidence type="ECO:0000256" key="1">
    <source>
        <dbReference type="SAM" id="MobiDB-lite"/>
    </source>
</evidence>
<feature type="compositionally biased region" description="Pro residues" evidence="1">
    <location>
        <begin position="224"/>
        <end position="243"/>
    </location>
</feature>